<protein>
    <recommendedName>
        <fullName evidence="4">Sugar transporter SWEET1</fullName>
    </recommendedName>
</protein>
<evidence type="ECO:0000256" key="1">
    <source>
        <dbReference type="ARBA" id="ARBA00004651"/>
    </source>
</evidence>
<feature type="transmembrane region" description="Helical" evidence="13">
    <location>
        <begin position="187"/>
        <end position="207"/>
    </location>
</feature>
<dbReference type="FunFam" id="1.20.1280.290:FF:000007">
    <property type="entry name" value="Bidirectional sugar transporter SWEET7"/>
    <property type="match status" value="1"/>
</dbReference>
<evidence type="ECO:0000256" key="5">
    <source>
        <dbReference type="ARBA" id="ARBA00022448"/>
    </source>
</evidence>
<dbReference type="Proteomes" id="UP000243579">
    <property type="component" value="Unassembled WGS sequence"/>
</dbReference>
<feature type="transmembrane region" description="Helical" evidence="13">
    <location>
        <begin position="129"/>
        <end position="151"/>
    </location>
</feature>
<evidence type="ECO:0000256" key="7">
    <source>
        <dbReference type="ARBA" id="ARBA00022597"/>
    </source>
</evidence>
<evidence type="ECO:0000256" key="2">
    <source>
        <dbReference type="ARBA" id="ARBA00004653"/>
    </source>
</evidence>
<evidence type="ECO:0000256" key="9">
    <source>
        <dbReference type="ARBA" id="ARBA00022737"/>
    </source>
</evidence>
<dbReference type="OrthoDB" id="409725at2759"/>
<dbReference type="PANTHER" id="PTHR10791">
    <property type="entry name" value="RAG1-ACTIVATING PROTEIN 1"/>
    <property type="match status" value="1"/>
</dbReference>
<dbReference type="InterPro" id="IPR004316">
    <property type="entry name" value="SWEET_rpt"/>
</dbReference>
<proteinExistence type="inferred from homology"/>
<comment type="similarity">
    <text evidence="3">Belongs to the SWEET sugar transporter family.</text>
</comment>
<keyword evidence="9" id="KW-0677">Repeat</keyword>
<evidence type="ECO:0000256" key="6">
    <source>
        <dbReference type="ARBA" id="ARBA00022475"/>
    </source>
</evidence>
<evidence type="ECO:0000256" key="12">
    <source>
        <dbReference type="ARBA" id="ARBA00023136"/>
    </source>
</evidence>
<reference evidence="14 15" key="1">
    <citation type="journal article" date="2014" name="Genome Biol. Evol.">
        <title>The secreted proteins of Achlya hypogyna and Thraustotheca clavata identify the ancestral oomycete secretome and reveal gene acquisitions by horizontal gene transfer.</title>
        <authorList>
            <person name="Misner I."/>
            <person name="Blouin N."/>
            <person name="Leonard G."/>
            <person name="Richards T.A."/>
            <person name="Lane C.E."/>
        </authorList>
    </citation>
    <scope>NUCLEOTIDE SEQUENCE [LARGE SCALE GENOMIC DNA]</scope>
    <source>
        <strain evidence="14 15">ATCC 48635</strain>
    </source>
</reference>
<accession>A0A1V9YII4</accession>
<evidence type="ECO:0000256" key="11">
    <source>
        <dbReference type="ARBA" id="ARBA00023034"/>
    </source>
</evidence>
<feature type="transmembrane region" description="Helical" evidence="13">
    <location>
        <begin position="163"/>
        <end position="181"/>
    </location>
</feature>
<keyword evidence="12 13" id="KW-0472">Membrane</keyword>
<keyword evidence="10 13" id="KW-1133">Transmembrane helix</keyword>
<comment type="caution">
    <text evidence="14">The sequence shown here is derived from an EMBL/GenBank/DDBJ whole genome shotgun (WGS) entry which is preliminary data.</text>
</comment>
<evidence type="ECO:0000256" key="13">
    <source>
        <dbReference type="SAM" id="Phobius"/>
    </source>
</evidence>
<sequence>MHPALVTTVKLLASASAIYMTMSPLSDMPKVRAKIPIDTLPILCMFANGSLWTLYGVLIHNYFPLVATNAVNTALATYYLAVIYTHAGPHRLATVKKILATAGLVFAAVLYAAYGTWVLHSRDVATHVGYLGIAVCTLMFGSPLAAVGTVVKHKSAAALPFRLILAGVLCASLWFAFGLMLADAFVYGPNGLNLALGLFQLGLCYYYRTPAAKSDAKDHADDEGDIELAKLTANVL</sequence>
<gene>
    <name evidence="14" type="ORF">ACHHYP_11772</name>
</gene>
<dbReference type="GO" id="GO:0005886">
    <property type="term" value="C:plasma membrane"/>
    <property type="evidence" value="ECO:0007669"/>
    <property type="project" value="UniProtKB-SubCell"/>
</dbReference>
<evidence type="ECO:0000313" key="14">
    <source>
        <dbReference type="EMBL" id="OQR85486.1"/>
    </source>
</evidence>
<keyword evidence="7" id="KW-0762">Sugar transport</keyword>
<name>A0A1V9YII4_ACHHY</name>
<dbReference type="GO" id="GO:0000139">
    <property type="term" value="C:Golgi membrane"/>
    <property type="evidence" value="ECO:0007669"/>
    <property type="project" value="UniProtKB-SubCell"/>
</dbReference>
<organism evidence="14 15">
    <name type="scientific">Achlya hypogyna</name>
    <name type="common">Oomycete</name>
    <name type="synonym">Protoachlya hypogyna</name>
    <dbReference type="NCBI Taxonomy" id="1202772"/>
    <lineage>
        <taxon>Eukaryota</taxon>
        <taxon>Sar</taxon>
        <taxon>Stramenopiles</taxon>
        <taxon>Oomycota</taxon>
        <taxon>Saprolegniomycetes</taxon>
        <taxon>Saprolegniales</taxon>
        <taxon>Achlyaceae</taxon>
        <taxon>Achlya</taxon>
    </lineage>
</organism>
<keyword evidence="11" id="KW-0333">Golgi apparatus</keyword>
<keyword evidence="6" id="KW-1003">Cell membrane</keyword>
<comment type="subcellular location">
    <subcellularLocation>
        <location evidence="1">Cell membrane</location>
        <topology evidence="1">Multi-pass membrane protein</topology>
    </subcellularLocation>
    <subcellularLocation>
        <location evidence="2">Golgi apparatus membrane</location>
        <topology evidence="2">Multi-pass membrane protein</topology>
    </subcellularLocation>
</comment>
<feature type="transmembrane region" description="Helical" evidence="13">
    <location>
        <begin position="98"/>
        <end position="117"/>
    </location>
</feature>
<evidence type="ECO:0000313" key="15">
    <source>
        <dbReference type="Proteomes" id="UP000243579"/>
    </source>
</evidence>
<dbReference type="Gene3D" id="1.20.1280.290">
    <property type="match status" value="2"/>
</dbReference>
<dbReference type="GO" id="GO:0051119">
    <property type="term" value="F:sugar transmembrane transporter activity"/>
    <property type="evidence" value="ECO:0007669"/>
    <property type="project" value="InterPro"/>
</dbReference>
<dbReference type="EMBL" id="JNBR01001672">
    <property type="protein sequence ID" value="OQR85486.1"/>
    <property type="molecule type" value="Genomic_DNA"/>
</dbReference>
<keyword evidence="15" id="KW-1185">Reference proteome</keyword>
<dbReference type="PANTHER" id="PTHR10791:SF30">
    <property type="entry name" value="SUGAR TRANSPORTER SWEET1"/>
    <property type="match status" value="1"/>
</dbReference>
<evidence type="ECO:0000256" key="3">
    <source>
        <dbReference type="ARBA" id="ARBA00007809"/>
    </source>
</evidence>
<dbReference type="Pfam" id="PF03083">
    <property type="entry name" value="MtN3_slv"/>
    <property type="match status" value="2"/>
</dbReference>
<feature type="transmembrane region" description="Helical" evidence="13">
    <location>
        <begin position="62"/>
        <end position="86"/>
    </location>
</feature>
<keyword evidence="5" id="KW-0813">Transport</keyword>
<evidence type="ECO:0000256" key="4">
    <source>
        <dbReference type="ARBA" id="ARBA00021741"/>
    </source>
</evidence>
<keyword evidence="8 13" id="KW-0812">Transmembrane</keyword>
<dbReference type="AlphaFoldDB" id="A0A1V9YII4"/>
<evidence type="ECO:0000256" key="10">
    <source>
        <dbReference type="ARBA" id="ARBA00022989"/>
    </source>
</evidence>
<dbReference type="InterPro" id="IPR047664">
    <property type="entry name" value="SWEET"/>
</dbReference>
<evidence type="ECO:0000256" key="8">
    <source>
        <dbReference type="ARBA" id="ARBA00022692"/>
    </source>
</evidence>
<dbReference type="FunFam" id="1.20.1280.290:FF:000004">
    <property type="entry name" value="Sugar transporter SWEET"/>
    <property type="match status" value="1"/>
</dbReference>